<evidence type="ECO:0000313" key="14">
    <source>
        <dbReference type="EMBL" id="MBL0848912.1"/>
    </source>
</evidence>
<dbReference type="InterPro" id="IPR011545">
    <property type="entry name" value="DEAD/DEAH_box_helicase_dom"/>
</dbReference>
<feature type="binding site" evidence="12">
    <location>
        <position position="439"/>
    </location>
    <ligand>
        <name>Zn(2+)</name>
        <dbReference type="ChEBI" id="CHEBI:29105"/>
        <label>1</label>
    </ligand>
</feature>
<evidence type="ECO:0000256" key="2">
    <source>
        <dbReference type="ARBA" id="ARBA00022705"/>
    </source>
</evidence>
<accession>A0A937ALE3</accession>
<comment type="catalytic activity">
    <reaction evidence="12">
        <text>Couples ATP hydrolysis with the unwinding of duplex DNA by translocating in the 3'-5' direction.</text>
        <dbReference type="EC" id="5.6.2.4"/>
    </reaction>
</comment>
<dbReference type="InterPro" id="IPR001650">
    <property type="entry name" value="Helicase_C-like"/>
</dbReference>
<evidence type="ECO:0000256" key="8">
    <source>
        <dbReference type="ARBA" id="ARBA00022840"/>
    </source>
</evidence>
<feature type="binding site" evidence="12">
    <location>
        <position position="476"/>
    </location>
    <ligand>
        <name>Zn(2+)</name>
        <dbReference type="ChEBI" id="CHEBI:29105"/>
        <label>1</label>
    </ligand>
</feature>
<dbReference type="PANTHER" id="PTHR30580">
    <property type="entry name" value="PRIMOSOMAL PROTEIN N"/>
    <property type="match status" value="1"/>
</dbReference>
<dbReference type="GO" id="GO:0006302">
    <property type="term" value="P:double-strand break repair"/>
    <property type="evidence" value="ECO:0007669"/>
    <property type="project" value="InterPro"/>
</dbReference>
<evidence type="ECO:0000256" key="6">
    <source>
        <dbReference type="ARBA" id="ARBA00022806"/>
    </source>
</evidence>
<keyword evidence="8 12" id="KW-0067">ATP-binding</keyword>
<keyword evidence="2 12" id="KW-0235">DNA replication</keyword>
<keyword evidence="7 12" id="KW-0862">Zinc</keyword>
<evidence type="ECO:0000256" key="5">
    <source>
        <dbReference type="ARBA" id="ARBA00022801"/>
    </source>
</evidence>
<dbReference type="GO" id="GO:0006269">
    <property type="term" value="P:DNA replication, synthesis of primer"/>
    <property type="evidence" value="ECO:0007669"/>
    <property type="project" value="UniProtKB-KW"/>
</dbReference>
<dbReference type="InterPro" id="IPR005259">
    <property type="entry name" value="PriA"/>
</dbReference>
<name>A0A937ALE3_9HYPH</name>
<evidence type="ECO:0000256" key="12">
    <source>
        <dbReference type="HAMAP-Rule" id="MF_00983"/>
    </source>
</evidence>
<dbReference type="Pfam" id="PF17764">
    <property type="entry name" value="PriA_3primeBD"/>
    <property type="match status" value="1"/>
</dbReference>
<dbReference type="GO" id="GO:0006270">
    <property type="term" value="P:DNA replication initiation"/>
    <property type="evidence" value="ECO:0007669"/>
    <property type="project" value="TreeGrafter"/>
</dbReference>
<dbReference type="GO" id="GO:1990077">
    <property type="term" value="C:primosome complex"/>
    <property type="evidence" value="ECO:0007669"/>
    <property type="project" value="UniProtKB-UniRule"/>
</dbReference>
<comment type="catalytic activity">
    <reaction evidence="11 12">
        <text>ATP + H2O = ADP + phosphate + H(+)</text>
        <dbReference type="Rhea" id="RHEA:13065"/>
        <dbReference type="ChEBI" id="CHEBI:15377"/>
        <dbReference type="ChEBI" id="CHEBI:15378"/>
        <dbReference type="ChEBI" id="CHEBI:30616"/>
        <dbReference type="ChEBI" id="CHEBI:43474"/>
        <dbReference type="ChEBI" id="CHEBI:456216"/>
        <dbReference type="EC" id="5.6.2.4"/>
    </reaction>
</comment>
<dbReference type="Gene3D" id="3.40.50.300">
    <property type="entry name" value="P-loop containing nucleotide triphosphate hydrolases"/>
    <property type="match status" value="2"/>
</dbReference>
<dbReference type="Pfam" id="PF18074">
    <property type="entry name" value="PriA_C"/>
    <property type="match status" value="1"/>
</dbReference>
<keyword evidence="6 12" id="KW-0347">Helicase</keyword>
<dbReference type="GO" id="GO:0008270">
    <property type="term" value="F:zinc ion binding"/>
    <property type="evidence" value="ECO:0007669"/>
    <property type="project" value="UniProtKB-UniRule"/>
</dbReference>
<feature type="binding site" evidence="12">
    <location>
        <position position="445"/>
    </location>
    <ligand>
        <name>Zn(2+)</name>
        <dbReference type="ChEBI" id="CHEBI:29105"/>
        <label>2</label>
    </ligand>
</feature>
<dbReference type="HAMAP" id="MF_00983">
    <property type="entry name" value="PriA"/>
    <property type="match status" value="1"/>
</dbReference>
<dbReference type="InterPro" id="IPR041236">
    <property type="entry name" value="PriA_C"/>
</dbReference>
<dbReference type="EC" id="5.6.2.4" evidence="12"/>
<keyword evidence="9 12" id="KW-0238">DNA-binding</keyword>
<dbReference type="GO" id="GO:0043138">
    <property type="term" value="F:3'-5' DNA helicase activity"/>
    <property type="evidence" value="ECO:0007669"/>
    <property type="project" value="UniProtKB-EC"/>
</dbReference>
<evidence type="ECO:0000256" key="7">
    <source>
        <dbReference type="ARBA" id="ARBA00022833"/>
    </source>
</evidence>
<dbReference type="PROSITE" id="PS51192">
    <property type="entry name" value="HELICASE_ATP_BIND_1"/>
    <property type="match status" value="1"/>
</dbReference>
<evidence type="ECO:0000256" key="11">
    <source>
        <dbReference type="ARBA" id="ARBA00048988"/>
    </source>
</evidence>
<feature type="binding site" evidence="12">
    <location>
        <position position="463"/>
    </location>
    <ligand>
        <name>Zn(2+)</name>
        <dbReference type="ChEBI" id="CHEBI:29105"/>
        <label>2</label>
    </ligand>
</feature>
<dbReference type="GO" id="GO:0006310">
    <property type="term" value="P:DNA recombination"/>
    <property type="evidence" value="ECO:0007669"/>
    <property type="project" value="InterPro"/>
</dbReference>
<feature type="binding site" evidence="12">
    <location>
        <position position="436"/>
    </location>
    <ligand>
        <name>Zn(2+)</name>
        <dbReference type="ChEBI" id="CHEBI:29105"/>
        <label>1</label>
    </ligand>
</feature>
<feature type="binding site" evidence="12">
    <location>
        <position position="448"/>
    </location>
    <ligand>
        <name>Zn(2+)</name>
        <dbReference type="ChEBI" id="CHEBI:29105"/>
        <label>2</label>
    </ligand>
</feature>
<dbReference type="InterPro" id="IPR042115">
    <property type="entry name" value="PriA_3primeBD_sf"/>
</dbReference>
<dbReference type="InterPro" id="IPR027417">
    <property type="entry name" value="P-loop_NTPase"/>
</dbReference>
<comment type="function">
    <text evidence="12">Initiates the restart of stalled replication forks, which reloads the replicative helicase on sites other than the origin of replication. Recognizes and binds to abandoned replication forks and remodels them to uncover a helicase loading site. Promotes assembly of the primosome at these replication forks.</text>
</comment>
<dbReference type="InterPro" id="IPR014001">
    <property type="entry name" value="Helicase_ATP-bd"/>
</dbReference>
<organism evidence="14 15">
    <name type="scientific">Candidatus Liberibacter ctenarytainae</name>
    <dbReference type="NCBI Taxonomy" id="2020335"/>
    <lineage>
        <taxon>Bacteria</taxon>
        <taxon>Pseudomonadati</taxon>
        <taxon>Pseudomonadota</taxon>
        <taxon>Alphaproteobacteria</taxon>
        <taxon>Hyphomicrobiales</taxon>
        <taxon>Rhizobiaceae</taxon>
        <taxon>Liberibacter</taxon>
    </lineage>
</organism>
<sequence>MGPLEDSLAETFHPSVSVLVLQASSGPYSYSIPVGMRVELGSIVRVPLRSRIVIGVVWYQSAQTIPTYKLRPIEYCYDCFPLSQKMCEFIQWISNYTLSSLGLVARMVVSALSELEKTEENIQFTGILPRINTAARLRVINKIKEGKIWKKKDLIRVAKVSSSVIEGLKNQGTIKQIFLNSCSAMGSPDINFFLPVLSQSQQAIVRQILPLCRNFSVLLVSGVTGAGKTEVYLEIVSEVLSLGKQILILLPEISLTSDVLKRFEKRFGVKPVEWHSSLSLGMRGRIWRQVAQGTISAVVGVRSALFLPFKNLGLIVVDEEHDLSYKQEDGILYNARDMAIVRGKIESFPVVLVSATPSVESRVNGVSGRYHFLHLPTRYQNSSLPELRLIDMRNQAIEYGKFLSVEMINSIRATLERNEQTLLFLNRRGYAPLTLCHACGNRMICPYCSCWLVEHRSRNKLHCHQCGYIVVYPKSCVHCGAVGRMIACGPGVERVAEEVREYFPLARISVLSSDLDGGIKKLRLQLEAISKGEFDIVIGTQLVAKGHNFPHMSLVGIVDGDLGLSGADLRASERTFQLMSQVTGRAGRFGLKSLGLIQSYQPEHAVMQTLISGDSNAFYESEIRTRKEVSLPPFGRLAAVIVSGEKSQEVEAYACSLKHSAPMSSDISVFGPAEAPLFKVRKRYRFRLLIQGQRRSNLQKFFVDMCKKALKKPHSLHVQFDIDPQSFI</sequence>
<keyword evidence="5 12" id="KW-0378">Hydrolase</keyword>
<keyword evidence="3 12" id="KW-0479">Metal-binding</keyword>
<comment type="similarity">
    <text evidence="12">Belongs to the helicase family. PriA subfamily.</text>
</comment>
<comment type="caution">
    <text evidence="14">The sequence shown here is derived from an EMBL/GenBank/DDBJ whole genome shotgun (WGS) entry which is preliminary data.</text>
</comment>
<dbReference type="GO" id="GO:0005524">
    <property type="term" value="F:ATP binding"/>
    <property type="evidence" value="ECO:0007669"/>
    <property type="project" value="UniProtKB-UniRule"/>
</dbReference>
<dbReference type="GO" id="GO:0016787">
    <property type="term" value="F:hydrolase activity"/>
    <property type="evidence" value="ECO:0007669"/>
    <property type="project" value="UniProtKB-KW"/>
</dbReference>
<dbReference type="FunFam" id="3.40.50.300:FF:000489">
    <property type="entry name" value="Primosome assembly protein PriA"/>
    <property type="match status" value="1"/>
</dbReference>
<dbReference type="NCBIfam" id="NF004070">
    <property type="entry name" value="PRK05580.2-2"/>
    <property type="match status" value="1"/>
</dbReference>
<dbReference type="InterPro" id="IPR041222">
    <property type="entry name" value="PriA_3primeBD"/>
</dbReference>
<dbReference type="NCBIfam" id="TIGR00595">
    <property type="entry name" value="priA"/>
    <property type="match status" value="1"/>
</dbReference>
<feature type="binding site" evidence="12">
    <location>
        <position position="479"/>
    </location>
    <ligand>
        <name>Zn(2+)</name>
        <dbReference type="ChEBI" id="CHEBI:29105"/>
        <label>1</label>
    </ligand>
</feature>
<dbReference type="PANTHER" id="PTHR30580:SF0">
    <property type="entry name" value="PRIMOSOMAL PROTEIN N"/>
    <property type="match status" value="1"/>
</dbReference>
<evidence type="ECO:0000259" key="13">
    <source>
        <dbReference type="PROSITE" id="PS51192"/>
    </source>
</evidence>
<dbReference type="GO" id="GO:0003677">
    <property type="term" value="F:DNA binding"/>
    <property type="evidence" value="ECO:0007669"/>
    <property type="project" value="UniProtKB-UniRule"/>
</dbReference>
<dbReference type="SUPFAM" id="SSF52540">
    <property type="entry name" value="P-loop containing nucleoside triphosphate hydrolases"/>
    <property type="match status" value="1"/>
</dbReference>
<keyword evidence="10 12" id="KW-0413">Isomerase</keyword>
<reference evidence="14" key="1">
    <citation type="submission" date="2019-02" db="EMBL/GenBank/DDBJ databases">
        <title>A novel Candidatus Liberibacter species associated with the New Zealand native fuchsia psyllid, Ctenarytaina fuchsiae.</title>
        <authorList>
            <person name="Thompson S.M."/>
            <person name="Jorgensen N."/>
            <person name="David C."/>
            <person name="Bulman S.R."/>
            <person name="Smith G.R."/>
        </authorList>
    </citation>
    <scope>NUCLEOTIDE SEQUENCE</scope>
    <source>
        <strain evidence="14">Oxford</strain>
    </source>
</reference>
<dbReference type="NCBIfam" id="NF004071">
    <property type="entry name" value="PRK05580.2-3"/>
    <property type="match status" value="1"/>
</dbReference>
<dbReference type="Gene3D" id="3.40.1440.60">
    <property type="entry name" value="PriA, 3(prime) DNA-binding domain"/>
    <property type="match status" value="1"/>
</dbReference>
<evidence type="ECO:0000256" key="1">
    <source>
        <dbReference type="ARBA" id="ARBA00022515"/>
    </source>
</evidence>
<evidence type="ECO:0000256" key="10">
    <source>
        <dbReference type="ARBA" id="ARBA00023235"/>
    </source>
</evidence>
<feature type="binding site" evidence="12">
    <location>
        <position position="466"/>
    </location>
    <ligand>
        <name>Zn(2+)</name>
        <dbReference type="ChEBI" id="CHEBI:29105"/>
        <label>2</label>
    </ligand>
</feature>
<protein>
    <recommendedName>
        <fullName evidence="12">Replication restart protein PriA</fullName>
    </recommendedName>
    <alternativeName>
        <fullName evidence="12">ATP-dependent DNA helicase PriA</fullName>
        <ecNumber evidence="12">5.6.2.4</ecNumber>
    </alternativeName>
    <alternativeName>
        <fullName evidence="12">DNA 3'-5' helicase PriA</fullName>
    </alternativeName>
</protein>
<dbReference type="Proteomes" id="UP000736856">
    <property type="component" value="Unassembled WGS sequence"/>
</dbReference>
<comment type="cofactor">
    <cofactor evidence="12">
        <name>Zn(2+)</name>
        <dbReference type="ChEBI" id="CHEBI:29105"/>
    </cofactor>
    <text evidence="12">Binds 2 zinc ions per subunit.</text>
</comment>
<comment type="subunit">
    <text evidence="12">Component of the replication restart primosome.</text>
</comment>
<evidence type="ECO:0000313" key="15">
    <source>
        <dbReference type="Proteomes" id="UP000736856"/>
    </source>
</evidence>
<keyword evidence="1 12" id="KW-0639">Primosome</keyword>
<dbReference type="Pfam" id="PF00270">
    <property type="entry name" value="DEAD"/>
    <property type="match status" value="1"/>
</dbReference>
<evidence type="ECO:0000256" key="3">
    <source>
        <dbReference type="ARBA" id="ARBA00022723"/>
    </source>
</evidence>
<dbReference type="EMBL" id="SEOL01000003">
    <property type="protein sequence ID" value="MBL0848912.1"/>
    <property type="molecule type" value="Genomic_DNA"/>
</dbReference>
<feature type="domain" description="Helicase ATP-binding" evidence="13">
    <location>
        <begin position="209"/>
        <end position="375"/>
    </location>
</feature>
<gene>
    <name evidence="12" type="primary">priA</name>
    <name evidence="14" type="ORF">EU981_02275</name>
</gene>
<keyword evidence="4 12" id="KW-0547">Nucleotide-binding</keyword>
<evidence type="ECO:0000256" key="4">
    <source>
        <dbReference type="ARBA" id="ARBA00022741"/>
    </source>
</evidence>
<proteinExistence type="inferred from homology"/>
<dbReference type="AlphaFoldDB" id="A0A937ALE3"/>
<dbReference type="SMART" id="SM00490">
    <property type="entry name" value="HELICc"/>
    <property type="match status" value="1"/>
</dbReference>
<evidence type="ECO:0000256" key="9">
    <source>
        <dbReference type="ARBA" id="ARBA00023125"/>
    </source>
</evidence>
<dbReference type="SMART" id="SM00487">
    <property type="entry name" value="DEXDc"/>
    <property type="match status" value="1"/>
</dbReference>